<accession>A0A977KC03</accession>
<sequence length="237" mass="27252">MVVELKCYPLEEFPVCYPKENCDFRKELRKAGVECVYSIGKREFKKFRFLGIGFRGVVFLAKWNNIKVAIKVPRTDYLYDMRKEALIQKMAYPIAPKVFEYSRSFIIMEYVPYPDISERISEPLPALKEVLRKVLDAAFTLDMKGIDHGELVRPWKHVLVGERAVILDYGSASLERKPSNLTSIVSGLLMKPSPPASEIARKMGINKAELVEALKLYKKNPSEDTYRIVLMKAHLLC</sequence>
<dbReference type="EMBL" id="CP006868">
    <property type="protein sequence ID" value="UXD22823.1"/>
    <property type="molecule type" value="Genomic_DNA"/>
</dbReference>
<proteinExistence type="predicted"/>
<name>A0A977KC03_9CREN</name>
<dbReference type="Proteomes" id="UP001063698">
    <property type="component" value="Chromosome"/>
</dbReference>
<evidence type="ECO:0000259" key="1">
    <source>
        <dbReference type="PROSITE" id="PS50011"/>
    </source>
</evidence>
<evidence type="ECO:0000313" key="3">
    <source>
        <dbReference type="Proteomes" id="UP001063698"/>
    </source>
</evidence>
<reference evidence="2" key="1">
    <citation type="submission" date="2013-11" db="EMBL/GenBank/DDBJ databases">
        <title>Comparative genomics of Ignicoccus.</title>
        <authorList>
            <person name="Podar M."/>
        </authorList>
    </citation>
    <scope>NUCLEOTIDE SEQUENCE</scope>
    <source>
        <strain evidence="2">DSM 13166</strain>
    </source>
</reference>
<dbReference type="Gene3D" id="1.10.510.10">
    <property type="entry name" value="Transferase(Phosphotransferase) domain 1"/>
    <property type="match status" value="1"/>
</dbReference>
<organism evidence="2 3">
    <name type="scientific">Ignicoccus pacificus DSM 13166</name>
    <dbReference type="NCBI Taxonomy" id="940294"/>
    <lineage>
        <taxon>Archaea</taxon>
        <taxon>Thermoproteota</taxon>
        <taxon>Thermoprotei</taxon>
        <taxon>Desulfurococcales</taxon>
        <taxon>Desulfurococcaceae</taxon>
        <taxon>Ignicoccus</taxon>
    </lineage>
</organism>
<dbReference type="InterPro" id="IPR000719">
    <property type="entry name" value="Prot_kinase_dom"/>
</dbReference>
<dbReference type="KEGG" id="ipc:IPA_08560"/>
<evidence type="ECO:0000313" key="2">
    <source>
        <dbReference type="EMBL" id="UXD22823.1"/>
    </source>
</evidence>
<dbReference type="AlphaFoldDB" id="A0A977KC03"/>
<gene>
    <name evidence="2" type="ORF">IPA_08560</name>
</gene>
<protein>
    <recommendedName>
        <fullName evidence="1">Protein kinase domain-containing protein</fullName>
    </recommendedName>
</protein>
<dbReference type="PROSITE" id="PS50011">
    <property type="entry name" value="PROTEIN_KINASE_DOM"/>
    <property type="match status" value="1"/>
</dbReference>
<keyword evidence="3" id="KW-1185">Reference proteome</keyword>
<dbReference type="GO" id="GO:0005524">
    <property type="term" value="F:ATP binding"/>
    <property type="evidence" value="ECO:0007669"/>
    <property type="project" value="InterPro"/>
</dbReference>
<dbReference type="SUPFAM" id="SSF56112">
    <property type="entry name" value="Protein kinase-like (PK-like)"/>
    <property type="match status" value="1"/>
</dbReference>
<feature type="domain" description="Protein kinase" evidence="1">
    <location>
        <begin position="44"/>
        <end position="237"/>
    </location>
</feature>
<dbReference type="GO" id="GO:0004672">
    <property type="term" value="F:protein kinase activity"/>
    <property type="evidence" value="ECO:0007669"/>
    <property type="project" value="InterPro"/>
</dbReference>
<dbReference type="InterPro" id="IPR011009">
    <property type="entry name" value="Kinase-like_dom_sf"/>
</dbReference>